<feature type="transmembrane region" description="Helical" evidence="1">
    <location>
        <begin position="12"/>
        <end position="29"/>
    </location>
</feature>
<comment type="caution">
    <text evidence="2">The sequence shown here is derived from an EMBL/GenBank/DDBJ whole genome shotgun (WGS) entry which is preliminary data.</text>
</comment>
<reference evidence="2 3" key="1">
    <citation type="submission" date="2020-02" db="EMBL/GenBank/DDBJ databases">
        <title>Genome sequence of Parvularcula flava strain NH6-79.</title>
        <authorList>
            <person name="Abdul Karim M.H."/>
            <person name="Lam M.Q."/>
            <person name="Chen S.J."/>
            <person name="Yahya A."/>
            <person name="Shahir S."/>
            <person name="Shamsir M.S."/>
            <person name="Chong C.S."/>
        </authorList>
    </citation>
    <scope>NUCLEOTIDE SEQUENCE [LARGE SCALE GENOMIC DNA]</scope>
    <source>
        <strain evidence="2 3">NH6-79</strain>
    </source>
</reference>
<organism evidence="2 3">
    <name type="scientific">Aquisalinus luteolus</name>
    <dbReference type="NCBI Taxonomy" id="1566827"/>
    <lineage>
        <taxon>Bacteria</taxon>
        <taxon>Pseudomonadati</taxon>
        <taxon>Pseudomonadota</taxon>
        <taxon>Alphaproteobacteria</taxon>
        <taxon>Parvularculales</taxon>
        <taxon>Parvularculaceae</taxon>
        <taxon>Aquisalinus</taxon>
    </lineage>
</organism>
<dbReference type="EMBL" id="VCJR02000001">
    <property type="protein sequence ID" value="NHK27498.1"/>
    <property type="molecule type" value="Genomic_DNA"/>
</dbReference>
<protein>
    <recommendedName>
        <fullName evidence="4">Flp pilus-assembly TadG-like N-terminal domain-containing protein</fullName>
    </recommendedName>
</protein>
<proteinExistence type="predicted"/>
<keyword evidence="1" id="KW-1133">Transmembrane helix</keyword>
<dbReference type="RefSeq" id="WP_166426356.1">
    <property type="nucleotide sequence ID" value="NZ_BMGZ01000001.1"/>
</dbReference>
<evidence type="ECO:0000313" key="2">
    <source>
        <dbReference type="EMBL" id="NHK27498.1"/>
    </source>
</evidence>
<keyword evidence="3" id="KW-1185">Reference proteome</keyword>
<gene>
    <name evidence="2" type="ORF">FF098_006235</name>
</gene>
<sequence length="419" mass="43581">MTPFSIDDRGSIMPLAALIVGVLCIALAFSMDAGVWRQQAARLQEDVDMAAYAVSIAKEDNMSTSDITKMLEAHADRLPTESGTTSFTLTDLGDNRYRITGSRATSKHFSRILGMNSPTLSSSAEIAKGGTPAPCVLATNTSPSNGRGIEMNNNARMTISGCSVQSNATGSSSVHLTQAFITVTDGSGPGKLCHGGGVYQANGNAVSATKELCATVTDPLAASLPTPTPTGTTYGNPGTDYSWYGSKTFQPGIYSSGFVANNGRTHYLEAGTYYITGGNFEAQSGAKIIANGPITIIVMNGGTIRITDYSASANSFQAPQTGPYAGILMWRVNNGSCPNPITFAGGAGFTYDGVLYFPGCLLDVSNNAHISTRSEFTYVLADRIMMVGGSRMTIDVDNPYGLAANLGGGGSGGSFALVK</sequence>
<evidence type="ECO:0000313" key="3">
    <source>
        <dbReference type="Proteomes" id="UP000818603"/>
    </source>
</evidence>
<evidence type="ECO:0008006" key="4">
    <source>
        <dbReference type="Google" id="ProtNLM"/>
    </source>
</evidence>
<keyword evidence="1" id="KW-0472">Membrane</keyword>
<dbReference type="Proteomes" id="UP000818603">
    <property type="component" value="Unassembled WGS sequence"/>
</dbReference>
<keyword evidence="1" id="KW-0812">Transmembrane</keyword>
<name>A0ABX0HHL5_9PROT</name>
<evidence type="ECO:0000256" key="1">
    <source>
        <dbReference type="SAM" id="Phobius"/>
    </source>
</evidence>
<accession>A0ABX0HHL5</accession>